<keyword evidence="7 9" id="KW-0472">Membrane</keyword>
<feature type="transmembrane region" description="Helical" evidence="9">
    <location>
        <begin position="97"/>
        <end position="125"/>
    </location>
</feature>
<reference evidence="10 11" key="1">
    <citation type="submission" date="2024-05" db="EMBL/GenBank/DDBJ databases">
        <authorList>
            <person name="Wallberg A."/>
        </authorList>
    </citation>
    <scope>NUCLEOTIDE SEQUENCE [LARGE SCALE GENOMIC DNA]</scope>
</reference>
<protein>
    <submittedName>
        <fullName evidence="10">Uncharacterized protein</fullName>
    </submittedName>
</protein>
<comment type="subcellular location">
    <subcellularLocation>
        <location evidence="1">Membrane</location>
        <topology evidence="1">Multi-pass membrane protein</topology>
    </subcellularLocation>
</comment>
<keyword evidence="3" id="KW-0813">Transport</keyword>
<dbReference type="InterPro" id="IPR037272">
    <property type="entry name" value="SNS_sf"/>
</dbReference>
<evidence type="ECO:0000256" key="1">
    <source>
        <dbReference type="ARBA" id="ARBA00004141"/>
    </source>
</evidence>
<evidence type="ECO:0000256" key="2">
    <source>
        <dbReference type="ARBA" id="ARBA00006459"/>
    </source>
</evidence>
<evidence type="ECO:0000256" key="6">
    <source>
        <dbReference type="ARBA" id="ARBA00022989"/>
    </source>
</evidence>
<dbReference type="GO" id="GO:0035725">
    <property type="term" value="P:sodium ion transmembrane transport"/>
    <property type="evidence" value="ECO:0007669"/>
    <property type="project" value="TreeGrafter"/>
</dbReference>
<gene>
    <name evidence="10" type="ORF">MNOR_LOCUS29289</name>
</gene>
<dbReference type="Pfam" id="PF00209">
    <property type="entry name" value="SNF"/>
    <property type="match status" value="1"/>
</dbReference>
<evidence type="ECO:0000256" key="9">
    <source>
        <dbReference type="SAM" id="Phobius"/>
    </source>
</evidence>
<dbReference type="InterPro" id="IPR000175">
    <property type="entry name" value="Na/ntran_symport"/>
</dbReference>
<feature type="transmembrane region" description="Helical" evidence="9">
    <location>
        <begin position="25"/>
        <end position="49"/>
    </location>
</feature>
<dbReference type="EMBL" id="CAXKWB010033653">
    <property type="protein sequence ID" value="CAL4143446.1"/>
    <property type="molecule type" value="Genomic_DNA"/>
</dbReference>
<dbReference type="GO" id="GO:0005886">
    <property type="term" value="C:plasma membrane"/>
    <property type="evidence" value="ECO:0007669"/>
    <property type="project" value="TreeGrafter"/>
</dbReference>
<keyword evidence="8" id="KW-1015">Disulfide bond</keyword>
<evidence type="ECO:0000313" key="11">
    <source>
        <dbReference type="Proteomes" id="UP001497623"/>
    </source>
</evidence>
<accession>A0AAV2RTR4</accession>
<comment type="caution">
    <text evidence="10">The sequence shown here is derived from an EMBL/GenBank/DDBJ whole genome shotgun (WGS) entry which is preliminary data.</text>
</comment>
<dbReference type="SUPFAM" id="SSF161070">
    <property type="entry name" value="SNF-like"/>
    <property type="match status" value="1"/>
</dbReference>
<evidence type="ECO:0000256" key="4">
    <source>
        <dbReference type="ARBA" id="ARBA00022692"/>
    </source>
</evidence>
<evidence type="ECO:0000256" key="8">
    <source>
        <dbReference type="PIRSR" id="PIRSR600175-2"/>
    </source>
</evidence>
<keyword evidence="4 9" id="KW-0812">Transmembrane</keyword>
<keyword evidence="5" id="KW-0769">Symport</keyword>
<name>A0AAV2RTR4_MEGNR</name>
<dbReference type="GO" id="GO:0015293">
    <property type="term" value="F:symporter activity"/>
    <property type="evidence" value="ECO:0007669"/>
    <property type="project" value="UniProtKB-KW"/>
</dbReference>
<dbReference type="PANTHER" id="PTHR11616:SF240">
    <property type="entry name" value="BLOATED TUBULES, ISOFORM B-RELATED"/>
    <property type="match status" value="1"/>
</dbReference>
<comment type="similarity">
    <text evidence="2">Belongs to the sodium:neurotransmitter symporter (SNF) (TC 2.A.22) family.</text>
</comment>
<organism evidence="10 11">
    <name type="scientific">Meganyctiphanes norvegica</name>
    <name type="common">Northern krill</name>
    <name type="synonym">Thysanopoda norvegica</name>
    <dbReference type="NCBI Taxonomy" id="48144"/>
    <lineage>
        <taxon>Eukaryota</taxon>
        <taxon>Metazoa</taxon>
        <taxon>Ecdysozoa</taxon>
        <taxon>Arthropoda</taxon>
        <taxon>Crustacea</taxon>
        <taxon>Multicrustacea</taxon>
        <taxon>Malacostraca</taxon>
        <taxon>Eumalacostraca</taxon>
        <taxon>Eucarida</taxon>
        <taxon>Euphausiacea</taxon>
        <taxon>Euphausiidae</taxon>
        <taxon>Meganyctiphanes</taxon>
    </lineage>
</organism>
<feature type="disulfide bond" evidence="8">
    <location>
        <begin position="138"/>
        <end position="147"/>
    </location>
</feature>
<dbReference type="AlphaFoldDB" id="A0AAV2RTR4"/>
<dbReference type="Proteomes" id="UP001497623">
    <property type="component" value="Unassembled WGS sequence"/>
</dbReference>
<evidence type="ECO:0000256" key="3">
    <source>
        <dbReference type="ARBA" id="ARBA00022448"/>
    </source>
</evidence>
<evidence type="ECO:0000256" key="7">
    <source>
        <dbReference type="ARBA" id="ARBA00023136"/>
    </source>
</evidence>
<proteinExistence type="inferred from homology"/>
<feature type="non-terminal residue" evidence="10">
    <location>
        <position position="177"/>
    </location>
</feature>
<sequence length="177" mass="20567">MSTGWGIGGSGGDREIGWGSGGDRFLTFLVFEIKFLIFLALFSVTFVFWTNMLTFYISDILSLVGISDFFFNFVFAELSHSREEYLFNKNATTAKGSLGWGMLWLSFLTTIYYTMMIVWTFYYLYSATSLHGFPWDHCDNEFNTPQCYQYRYCKEECDVSANSTDYIHKSISSMEFF</sequence>
<evidence type="ECO:0000256" key="5">
    <source>
        <dbReference type="ARBA" id="ARBA00022847"/>
    </source>
</evidence>
<dbReference type="PANTHER" id="PTHR11616">
    <property type="entry name" value="SODIUM/CHLORIDE DEPENDENT TRANSPORTER"/>
    <property type="match status" value="1"/>
</dbReference>
<feature type="transmembrane region" description="Helical" evidence="9">
    <location>
        <begin position="55"/>
        <end position="76"/>
    </location>
</feature>
<keyword evidence="11" id="KW-1185">Reference proteome</keyword>
<evidence type="ECO:0000313" key="10">
    <source>
        <dbReference type="EMBL" id="CAL4143446.1"/>
    </source>
</evidence>
<keyword evidence="6 9" id="KW-1133">Transmembrane helix</keyword>